<dbReference type="InterPro" id="IPR013766">
    <property type="entry name" value="Thioredoxin_domain"/>
</dbReference>
<sequence length="132" mass="14669">MKLTLLSSIYSLRNYSGQLFVAARCLNIEIWTTTLSPQIDGDKPVIIDFWATWCGPCKVIGPVFERFSDQAPFSDKLEFYKVDVDEQQQIASEVGIQAMPTFVAFHKGQAVKKVVGANPGALQNALKEISEL</sequence>
<gene>
    <name evidence="4" type="ORF">BCV70DRAFT_200438</name>
</gene>
<keyword evidence="2" id="KW-1015">Disulfide bond</keyword>
<evidence type="ECO:0000259" key="3">
    <source>
        <dbReference type="PROSITE" id="PS51352"/>
    </source>
</evidence>
<dbReference type="Gene3D" id="3.40.30.10">
    <property type="entry name" value="Glutaredoxin"/>
    <property type="match status" value="1"/>
</dbReference>
<evidence type="ECO:0000313" key="5">
    <source>
        <dbReference type="Proteomes" id="UP000246740"/>
    </source>
</evidence>
<feature type="domain" description="Thioredoxin" evidence="3">
    <location>
        <begin position="1"/>
        <end position="131"/>
    </location>
</feature>
<dbReference type="FunCoup" id="A0A317XR55">
    <property type="interactions" value="214"/>
</dbReference>
<dbReference type="PROSITE" id="PS51352">
    <property type="entry name" value="THIOREDOXIN_2"/>
    <property type="match status" value="1"/>
</dbReference>
<dbReference type="GO" id="GO:0015035">
    <property type="term" value="F:protein-disulfide reductase activity"/>
    <property type="evidence" value="ECO:0007669"/>
    <property type="project" value="InterPro"/>
</dbReference>
<dbReference type="PROSITE" id="PS00194">
    <property type="entry name" value="THIOREDOXIN_1"/>
    <property type="match status" value="1"/>
</dbReference>
<dbReference type="SUPFAM" id="SSF52833">
    <property type="entry name" value="Thioredoxin-like"/>
    <property type="match status" value="1"/>
</dbReference>
<reference evidence="4 5" key="1">
    <citation type="journal article" date="2018" name="Mol. Biol. Evol.">
        <title>Broad Genomic Sampling Reveals a Smut Pathogenic Ancestry of the Fungal Clade Ustilaginomycotina.</title>
        <authorList>
            <person name="Kijpornyongpan T."/>
            <person name="Mondo S.J."/>
            <person name="Barry K."/>
            <person name="Sandor L."/>
            <person name="Lee J."/>
            <person name="Lipzen A."/>
            <person name="Pangilinan J."/>
            <person name="LaButti K."/>
            <person name="Hainaut M."/>
            <person name="Henrissat B."/>
            <person name="Grigoriev I.V."/>
            <person name="Spatafora J.W."/>
            <person name="Aime M.C."/>
        </authorList>
    </citation>
    <scope>NUCLEOTIDE SEQUENCE [LARGE SCALE GENOMIC DNA]</scope>
    <source>
        <strain evidence="4 5">MCA 3645</strain>
    </source>
</reference>
<dbReference type="PANTHER" id="PTHR46115">
    <property type="entry name" value="THIOREDOXIN-LIKE PROTEIN 1"/>
    <property type="match status" value="1"/>
</dbReference>
<protein>
    <recommendedName>
        <fullName evidence="1">Thioredoxin</fullName>
    </recommendedName>
</protein>
<keyword evidence="5" id="KW-1185">Reference proteome</keyword>
<dbReference type="Proteomes" id="UP000246740">
    <property type="component" value="Unassembled WGS sequence"/>
</dbReference>
<dbReference type="STRING" id="1882483.A0A317XR55"/>
<dbReference type="NCBIfam" id="TIGR01068">
    <property type="entry name" value="thioredoxin"/>
    <property type="match status" value="1"/>
</dbReference>
<dbReference type="InterPro" id="IPR036249">
    <property type="entry name" value="Thioredoxin-like_sf"/>
</dbReference>
<accession>A0A317XR55</accession>
<dbReference type="EMBL" id="KZ819193">
    <property type="protein sequence ID" value="PWZ00283.1"/>
    <property type="molecule type" value="Genomic_DNA"/>
</dbReference>
<dbReference type="FunFam" id="3.40.30.10:FF:000245">
    <property type="entry name" value="Thioredoxin"/>
    <property type="match status" value="1"/>
</dbReference>
<evidence type="ECO:0000256" key="1">
    <source>
        <dbReference type="ARBA" id="ARBA00020570"/>
    </source>
</evidence>
<dbReference type="AlphaFoldDB" id="A0A317XR55"/>
<dbReference type="CDD" id="cd02947">
    <property type="entry name" value="TRX_family"/>
    <property type="match status" value="1"/>
</dbReference>
<dbReference type="InParanoid" id="A0A317XR55"/>
<dbReference type="InterPro" id="IPR017937">
    <property type="entry name" value="Thioredoxin_CS"/>
</dbReference>
<dbReference type="InterPro" id="IPR005746">
    <property type="entry name" value="Thioredoxin"/>
</dbReference>
<evidence type="ECO:0000256" key="2">
    <source>
        <dbReference type="ARBA" id="ARBA00023157"/>
    </source>
</evidence>
<dbReference type="Pfam" id="PF00085">
    <property type="entry name" value="Thioredoxin"/>
    <property type="match status" value="1"/>
</dbReference>
<organism evidence="4 5">
    <name type="scientific">Testicularia cyperi</name>
    <dbReference type="NCBI Taxonomy" id="1882483"/>
    <lineage>
        <taxon>Eukaryota</taxon>
        <taxon>Fungi</taxon>
        <taxon>Dikarya</taxon>
        <taxon>Basidiomycota</taxon>
        <taxon>Ustilaginomycotina</taxon>
        <taxon>Ustilaginomycetes</taxon>
        <taxon>Ustilaginales</taxon>
        <taxon>Anthracoideaceae</taxon>
        <taxon>Testicularia</taxon>
    </lineage>
</organism>
<dbReference type="OrthoDB" id="2121326at2759"/>
<proteinExistence type="predicted"/>
<dbReference type="PRINTS" id="PR00421">
    <property type="entry name" value="THIOREDOXIN"/>
</dbReference>
<name>A0A317XR55_9BASI</name>
<evidence type="ECO:0000313" key="4">
    <source>
        <dbReference type="EMBL" id="PWZ00283.1"/>
    </source>
</evidence>